<comment type="subcellular location">
    <subcellularLocation>
        <location evidence="1">Cell membrane</location>
        <topology evidence="1">Multi-pass membrane protein</topology>
    </subcellularLocation>
</comment>
<dbReference type="RefSeq" id="WP_194847817.1">
    <property type="nucleotide sequence ID" value="NZ_JAAEJV010000025.1"/>
</dbReference>
<keyword evidence="8" id="KW-1185">Reference proteome</keyword>
<organism evidence="7 8">
    <name type="scientific">Candidatus Neptunichlamydia vexilliferae</name>
    <dbReference type="NCBI Taxonomy" id="1651774"/>
    <lineage>
        <taxon>Bacteria</taxon>
        <taxon>Pseudomonadati</taxon>
        <taxon>Chlamydiota</taxon>
        <taxon>Chlamydiia</taxon>
        <taxon>Parachlamydiales</taxon>
        <taxon>Simkaniaceae</taxon>
        <taxon>Candidatus Neptunichlamydia</taxon>
    </lineage>
</organism>
<gene>
    <name evidence="7" type="ORF">NEPTK9_001029</name>
</gene>
<evidence type="ECO:0000313" key="8">
    <source>
        <dbReference type="Proteomes" id="UP001194714"/>
    </source>
</evidence>
<keyword evidence="2" id="KW-1003">Cell membrane</keyword>
<keyword evidence="4 6" id="KW-1133">Transmembrane helix</keyword>
<evidence type="ECO:0000256" key="4">
    <source>
        <dbReference type="ARBA" id="ARBA00022989"/>
    </source>
</evidence>
<dbReference type="EMBL" id="JAAEJV010000025">
    <property type="protein sequence ID" value="MBF5059515.1"/>
    <property type="molecule type" value="Genomic_DNA"/>
</dbReference>
<accession>A0ABS0B1T1</accession>
<dbReference type="Pfam" id="PF03739">
    <property type="entry name" value="LptF_LptG"/>
    <property type="match status" value="1"/>
</dbReference>
<sequence length="364" mass="41124">MPLLWRYLLKNYFQVFLLCVMGFIAVLLVTRVQEIARLVALNSEIGKIALFTLFQIPYILPIAIPISGLISAILLIRRLSYNHELTAFRAAGIPVKTLGTPLLMAAFLLSVVNFAIVSEVTPRCRHLSHHLIQSAATINPLFLMKKSKMLKLKDSYVDMKMTELGKEANNVIIAVKNESSGRLNLMLAKKLTVEDNLMSGEEVTLISHIPEERADLYDNLIIENQKEMSTSAMALSSLMKKKTYRLGVEHLPMKALLQTFSNQPVHPKIVKRARFELCRRIFFPAMTFAFTLLGFSVGLEIGRGKKKKGLYVALLFAALTFICSIAAKSFELETYKMMICYSLPFPILVFTSLWFQRRILGGIE</sequence>
<feature type="transmembrane region" description="Helical" evidence="6">
    <location>
        <begin position="309"/>
        <end position="329"/>
    </location>
</feature>
<evidence type="ECO:0000256" key="6">
    <source>
        <dbReference type="SAM" id="Phobius"/>
    </source>
</evidence>
<evidence type="ECO:0000256" key="5">
    <source>
        <dbReference type="ARBA" id="ARBA00023136"/>
    </source>
</evidence>
<dbReference type="Proteomes" id="UP001194714">
    <property type="component" value="Unassembled WGS sequence"/>
</dbReference>
<dbReference type="PANTHER" id="PTHR33529">
    <property type="entry name" value="SLR0882 PROTEIN-RELATED"/>
    <property type="match status" value="1"/>
</dbReference>
<feature type="transmembrane region" description="Helical" evidence="6">
    <location>
        <begin position="50"/>
        <end position="76"/>
    </location>
</feature>
<evidence type="ECO:0000313" key="7">
    <source>
        <dbReference type="EMBL" id="MBF5059515.1"/>
    </source>
</evidence>
<feature type="transmembrane region" description="Helical" evidence="6">
    <location>
        <begin position="12"/>
        <end position="30"/>
    </location>
</feature>
<dbReference type="InterPro" id="IPR005495">
    <property type="entry name" value="LptG/LptF_permease"/>
</dbReference>
<evidence type="ECO:0000256" key="1">
    <source>
        <dbReference type="ARBA" id="ARBA00004651"/>
    </source>
</evidence>
<name>A0ABS0B1T1_9BACT</name>
<evidence type="ECO:0000256" key="3">
    <source>
        <dbReference type="ARBA" id="ARBA00022692"/>
    </source>
</evidence>
<keyword evidence="5 6" id="KW-0472">Membrane</keyword>
<evidence type="ECO:0000256" key="2">
    <source>
        <dbReference type="ARBA" id="ARBA00022475"/>
    </source>
</evidence>
<reference evidence="7 8" key="1">
    <citation type="submission" date="2020-01" db="EMBL/GenBank/DDBJ databases">
        <title>Draft genome sequence of Cand. Neptunochlamydia vexilliferae K9.</title>
        <authorList>
            <person name="Schulz F."/>
            <person name="Koestlbacher S."/>
            <person name="Wascher F."/>
            <person name="Pizzetti I."/>
            <person name="Horn M."/>
        </authorList>
    </citation>
    <scope>NUCLEOTIDE SEQUENCE [LARGE SCALE GENOMIC DNA]</scope>
    <source>
        <strain evidence="7 8">K9</strain>
    </source>
</reference>
<keyword evidence="3 6" id="KW-0812">Transmembrane</keyword>
<feature type="transmembrane region" description="Helical" evidence="6">
    <location>
        <begin position="335"/>
        <end position="355"/>
    </location>
</feature>
<protein>
    <recommendedName>
        <fullName evidence="9">Permease YjgP/YjgQ family protein</fullName>
    </recommendedName>
</protein>
<evidence type="ECO:0008006" key="9">
    <source>
        <dbReference type="Google" id="ProtNLM"/>
    </source>
</evidence>
<comment type="caution">
    <text evidence="7">The sequence shown here is derived from an EMBL/GenBank/DDBJ whole genome shotgun (WGS) entry which is preliminary data.</text>
</comment>
<feature type="transmembrane region" description="Helical" evidence="6">
    <location>
        <begin position="281"/>
        <end position="302"/>
    </location>
</feature>
<dbReference type="PANTHER" id="PTHR33529:SF2">
    <property type="entry name" value="LIPOPOLYSACCHARIDE EXPORT SYSTEM PERMEASE PROTEIN LPTG"/>
    <property type="match status" value="1"/>
</dbReference>
<proteinExistence type="predicted"/>
<feature type="transmembrane region" description="Helical" evidence="6">
    <location>
        <begin position="97"/>
        <end position="117"/>
    </location>
</feature>